<evidence type="ECO:0000313" key="3">
    <source>
        <dbReference type="Proteomes" id="UP001304895"/>
    </source>
</evidence>
<feature type="chain" id="PRO_5042839929" evidence="1">
    <location>
        <begin position="24"/>
        <end position="213"/>
    </location>
</feature>
<dbReference type="Proteomes" id="UP001304895">
    <property type="component" value="Unassembled WGS sequence"/>
</dbReference>
<protein>
    <submittedName>
        <fullName evidence="2">Uncharacterized protein</fullName>
    </submittedName>
</protein>
<feature type="signal peptide" evidence="1">
    <location>
        <begin position="1"/>
        <end position="23"/>
    </location>
</feature>
<comment type="caution">
    <text evidence="2">The sequence shown here is derived from an EMBL/GenBank/DDBJ whole genome shotgun (WGS) entry which is preliminary data.</text>
</comment>
<keyword evidence="3" id="KW-1185">Reference proteome</keyword>
<evidence type="ECO:0000256" key="1">
    <source>
        <dbReference type="SAM" id="SignalP"/>
    </source>
</evidence>
<sequence length="213" mass="22197">MRPTLAVPLFSSAILLLGGLAGAAPVEDSKVKPRNTKGRCWPITKTITTVVSVPPSTSTSTCDGSGQTICWDGINECGQMYGGCYKDCKPWPTFTPPPCTQTSSVTTVSTSTSSCTNTVSVCWDGINECGQMYGGCFPDCQPWPTFTPPPCSSSATITSVPTGGPSSSCDGSGKSVCWDGMNDCGVPYGGCFPDCKPWPTFTAPPCTKTLTPL</sequence>
<reference evidence="2" key="2">
    <citation type="submission" date="2023-05" db="EMBL/GenBank/DDBJ databases">
        <authorList>
            <consortium name="Lawrence Berkeley National Laboratory"/>
            <person name="Steindorff A."/>
            <person name="Hensen N."/>
            <person name="Bonometti L."/>
            <person name="Westerberg I."/>
            <person name="Brannstrom I.O."/>
            <person name="Guillou S."/>
            <person name="Cros-Aarteil S."/>
            <person name="Calhoun S."/>
            <person name="Haridas S."/>
            <person name="Kuo A."/>
            <person name="Mondo S."/>
            <person name="Pangilinan J."/>
            <person name="Riley R."/>
            <person name="Labutti K."/>
            <person name="Andreopoulos B."/>
            <person name="Lipzen A."/>
            <person name="Chen C."/>
            <person name="Yanf M."/>
            <person name="Daum C."/>
            <person name="Ng V."/>
            <person name="Clum A."/>
            <person name="Ohm R."/>
            <person name="Martin F."/>
            <person name="Silar P."/>
            <person name="Natvig D."/>
            <person name="Lalanne C."/>
            <person name="Gautier V."/>
            <person name="Ament-Velasquez S.L."/>
            <person name="Kruys A."/>
            <person name="Hutchinson M.I."/>
            <person name="Powell A.J."/>
            <person name="Barry K."/>
            <person name="Miller A.N."/>
            <person name="Grigoriev I.V."/>
            <person name="Debuchy R."/>
            <person name="Gladieux P."/>
            <person name="Thoren M.H."/>
            <person name="Johannesson H."/>
        </authorList>
    </citation>
    <scope>NUCLEOTIDE SEQUENCE</scope>
    <source>
        <strain evidence="2">CBS 123565</strain>
    </source>
</reference>
<keyword evidence="1" id="KW-0732">Signal</keyword>
<proteinExistence type="predicted"/>
<accession>A0AAN6UGJ6</accession>
<gene>
    <name evidence="2" type="ORF">BT67DRAFT_88680</name>
</gene>
<dbReference type="EMBL" id="MU853418">
    <property type="protein sequence ID" value="KAK4132403.1"/>
    <property type="molecule type" value="Genomic_DNA"/>
</dbReference>
<name>A0AAN6UGJ6_9PEZI</name>
<reference evidence="2" key="1">
    <citation type="journal article" date="2023" name="Mol. Phylogenet. Evol.">
        <title>Genome-scale phylogeny and comparative genomics of the fungal order Sordariales.</title>
        <authorList>
            <person name="Hensen N."/>
            <person name="Bonometti L."/>
            <person name="Westerberg I."/>
            <person name="Brannstrom I.O."/>
            <person name="Guillou S."/>
            <person name="Cros-Aarteil S."/>
            <person name="Calhoun S."/>
            <person name="Haridas S."/>
            <person name="Kuo A."/>
            <person name="Mondo S."/>
            <person name="Pangilinan J."/>
            <person name="Riley R."/>
            <person name="LaButti K."/>
            <person name="Andreopoulos B."/>
            <person name="Lipzen A."/>
            <person name="Chen C."/>
            <person name="Yan M."/>
            <person name="Daum C."/>
            <person name="Ng V."/>
            <person name="Clum A."/>
            <person name="Steindorff A."/>
            <person name="Ohm R.A."/>
            <person name="Martin F."/>
            <person name="Silar P."/>
            <person name="Natvig D.O."/>
            <person name="Lalanne C."/>
            <person name="Gautier V."/>
            <person name="Ament-Velasquez S.L."/>
            <person name="Kruys A."/>
            <person name="Hutchinson M.I."/>
            <person name="Powell A.J."/>
            <person name="Barry K."/>
            <person name="Miller A.N."/>
            <person name="Grigoriev I.V."/>
            <person name="Debuchy R."/>
            <person name="Gladieux P."/>
            <person name="Hiltunen Thoren M."/>
            <person name="Johannesson H."/>
        </authorList>
    </citation>
    <scope>NUCLEOTIDE SEQUENCE</scope>
    <source>
        <strain evidence="2">CBS 123565</strain>
    </source>
</reference>
<dbReference type="AlphaFoldDB" id="A0AAN6UGJ6"/>
<evidence type="ECO:0000313" key="2">
    <source>
        <dbReference type="EMBL" id="KAK4132403.1"/>
    </source>
</evidence>
<organism evidence="2 3">
    <name type="scientific">Trichocladium antarcticum</name>
    <dbReference type="NCBI Taxonomy" id="1450529"/>
    <lineage>
        <taxon>Eukaryota</taxon>
        <taxon>Fungi</taxon>
        <taxon>Dikarya</taxon>
        <taxon>Ascomycota</taxon>
        <taxon>Pezizomycotina</taxon>
        <taxon>Sordariomycetes</taxon>
        <taxon>Sordariomycetidae</taxon>
        <taxon>Sordariales</taxon>
        <taxon>Chaetomiaceae</taxon>
        <taxon>Trichocladium</taxon>
    </lineage>
</organism>